<dbReference type="Proteomes" id="UP000006296">
    <property type="component" value="Chromosome"/>
</dbReference>
<reference evidence="18" key="1">
    <citation type="journal article" date="2012" name="Sci. Rep.">
        <title>Genomes of surface isolates of Alteromonas macleodii: the life of a widespread marine opportunistic copiotroph.</title>
        <authorList>
            <person name="Lopez-Perez M."/>
            <person name="Gonzaga A."/>
            <person name="Martin-Cuadrado A.B."/>
            <person name="Onyshchenko O."/>
            <person name="Ghavidel A."/>
            <person name="Ghai R."/>
            <person name="Rodriguez-Valera F."/>
        </authorList>
    </citation>
    <scope>NUCLEOTIDE SEQUENCE [LARGE SCALE GENOMIC DNA]</scope>
    <source>
        <strain evidence="18">English Channel 673</strain>
    </source>
</reference>
<dbReference type="RefSeq" id="WP_014976847.1">
    <property type="nucleotide sequence ID" value="NC_018678.1"/>
</dbReference>
<dbReference type="Pfam" id="PF17900">
    <property type="entry name" value="Peptidase_M1_N"/>
    <property type="match status" value="1"/>
</dbReference>
<feature type="domain" description="Peptidase M1 membrane alanine aminopeptidase" evidence="14">
    <location>
        <begin position="269"/>
        <end position="477"/>
    </location>
</feature>
<evidence type="ECO:0000256" key="3">
    <source>
        <dbReference type="ARBA" id="ARBA00022438"/>
    </source>
</evidence>
<feature type="domain" description="Aminopeptidase N-like N-terminal" evidence="16">
    <location>
        <begin position="60"/>
        <end position="231"/>
    </location>
</feature>
<evidence type="ECO:0000256" key="1">
    <source>
        <dbReference type="ARBA" id="ARBA00000098"/>
    </source>
</evidence>
<keyword evidence="3 12" id="KW-0031">Aminopeptidase</keyword>
<evidence type="ECO:0000256" key="6">
    <source>
        <dbReference type="ARBA" id="ARBA00022801"/>
    </source>
</evidence>
<keyword evidence="6 12" id="KW-0378">Hydrolase</keyword>
<dbReference type="PANTHER" id="PTHR11533">
    <property type="entry name" value="PROTEASE M1 ZINC METALLOPROTEASE"/>
    <property type="match status" value="1"/>
</dbReference>
<dbReference type="GO" id="GO:0008270">
    <property type="term" value="F:zinc ion binding"/>
    <property type="evidence" value="ECO:0007669"/>
    <property type="project" value="UniProtKB-UniRule"/>
</dbReference>
<proteinExistence type="inferred from homology"/>
<dbReference type="Pfam" id="PF01433">
    <property type="entry name" value="Peptidase_M1"/>
    <property type="match status" value="1"/>
</dbReference>
<evidence type="ECO:0000256" key="8">
    <source>
        <dbReference type="ARBA" id="ARBA00023049"/>
    </source>
</evidence>
<dbReference type="KEGG" id="amg:AMEC673_11725"/>
<keyword evidence="5 10" id="KW-0479">Metal-binding</keyword>
<dbReference type="PRINTS" id="PR00756">
    <property type="entry name" value="ALADIPTASE"/>
</dbReference>
<feature type="binding site" evidence="10">
    <location>
        <position position="340"/>
    </location>
    <ligand>
        <name>Zn(2+)</name>
        <dbReference type="ChEBI" id="CHEBI:29105"/>
        <note>catalytic</note>
    </ligand>
</feature>
<evidence type="ECO:0000256" key="2">
    <source>
        <dbReference type="ARBA" id="ARBA00010136"/>
    </source>
</evidence>
<evidence type="ECO:0000313" key="18">
    <source>
        <dbReference type="Proteomes" id="UP000006296"/>
    </source>
</evidence>
<feature type="binding site" evidence="10">
    <location>
        <position position="359"/>
    </location>
    <ligand>
        <name>Zn(2+)</name>
        <dbReference type="ChEBI" id="CHEBI:29105"/>
        <note>catalytic</note>
    </ligand>
</feature>
<keyword evidence="7 10" id="KW-0862">Zinc</keyword>
<evidence type="ECO:0000259" key="16">
    <source>
        <dbReference type="Pfam" id="PF17900"/>
    </source>
</evidence>
<keyword evidence="13" id="KW-0732">Signal</keyword>
<dbReference type="Gene3D" id="1.25.50.20">
    <property type="match status" value="1"/>
</dbReference>
<feature type="site" description="Transition state stabilizer" evidence="11">
    <location>
        <position position="418"/>
    </location>
</feature>
<dbReference type="SUPFAM" id="SSF63737">
    <property type="entry name" value="Leukotriene A4 hydrolase N-terminal domain"/>
    <property type="match status" value="1"/>
</dbReference>
<dbReference type="Pfam" id="PF11838">
    <property type="entry name" value="ERAP1_C"/>
    <property type="match status" value="1"/>
</dbReference>
<feature type="binding site" evidence="10">
    <location>
        <position position="336"/>
    </location>
    <ligand>
        <name>Zn(2+)</name>
        <dbReference type="ChEBI" id="CHEBI:29105"/>
        <note>catalytic</note>
    </ligand>
</feature>
<evidence type="ECO:0000256" key="11">
    <source>
        <dbReference type="PIRSR" id="PIRSR634016-4"/>
    </source>
</evidence>
<keyword evidence="8 12" id="KW-0482">Metalloprotease</keyword>
<dbReference type="InterPro" id="IPR034016">
    <property type="entry name" value="M1_APN-typ"/>
</dbReference>
<dbReference type="GO" id="GO:0005737">
    <property type="term" value="C:cytoplasm"/>
    <property type="evidence" value="ECO:0007669"/>
    <property type="project" value="TreeGrafter"/>
</dbReference>
<comment type="similarity">
    <text evidence="2 12">Belongs to the peptidase M1 family.</text>
</comment>
<dbReference type="InterPro" id="IPR042097">
    <property type="entry name" value="Aminopeptidase_N-like_N_sf"/>
</dbReference>
<protein>
    <recommendedName>
        <fullName evidence="12">Aminopeptidase</fullName>
        <ecNumber evidence="12">3.4.11.-</ecNumber>
    </recommendedName>
</protein>
<dbReference type="InterPro" id="IPR045357">
    <property type="entry name" value="Aminopeptidase_N-like_N"/>
</dbReference>
<evidence type="ECO:0000256" key="9">
    <source>
        <dbReference type="PIRSR" id="PIRSR634016-1"/>
    </source>
</evidence>
<dbReference type="AlphaFoldDB" id="A0AB32ZZF0"/>
<dbReference type="Gene3D" id="1.10.390.10">
    <property type="entry name" value="Neutral Protease Domain 2"/>
    <property type="match status" value="1"/>
</dbReference>
<evidence type="ECO:0000256" key="10">
    <source>
        <dbReference type="PIRSR" id="PIRSR634016-3"/>
    </source>
</evidence>
<keyword evidence="4 12" id="KW-0645">Protease</keyword>
<dbReference type="GO" id="GO:0006508">
    <property type="term" value="P:proteolysis"/>
    <property type="evidence" value="ECO:0007669"/>
    <property type="project" value="UniProtKB-KW"/>
</dbReference>
<dbReference type="Gene3D" id="2.60.40.1910">
    <property type="match status" value="1"/>
</dbReference>
<evidence type="ECO:0000313" key="17">
    <source>
        <dbReference type="EMBL" id="AFT75035.1"/>
    </source>
</evidence>
<dbReference type="EC" id="3.4.11.-" evidence="12"/>
<name>A0AB32ZZF0_ALTME</name>
<gene>
    <name evidence="17" type="ordered locus">AMEC673_11725</name>
</gene>
<dbReference type="InterPro" id="IPR014782">
    <property type="entry name" value="Peptidase_M1_dom"/>
</dbReference>
<dbReference type="InterPro" id="IPR050344">
    <property type="entry name" value="Peptidase_M1_aminopeptidases"/>
</dbReference>
<dbReference type="EMBL" id="CP003844">
    <property type="protein sequence ID" value="AFT75035.1"/>
    <property type="molecule type" value="Genomic_DNA"/>
</dbReference>
<dbReference type="InterPro" id="IPR001930">
    <property type="entry name" value="Peptidase_M1"/>
</dbReference>
<evidence type="ECO:0000256" key="12">
    <source>
        <dbReference type="RuleBase" id="RU364040"/>
    </source>
</evidence>
<dbReference type="GO" id="GO:0016020">
    <property type="term" value="C:membrane"/>
    <property type="evidence" value="ECO:0007669"/>
    <property type="project" value="TreeGrafter"/>
</dbReference>
<dbReference type="PANTHER" id="PTHR11533:SF174">
    <property type="entry name" value="PUROMYCIN-SENSITIVE AMINOPEPTIDASE-RELATED"/>
    <property type="match status" value="1"/>
</dbReference>
<evidence type="ECO:0000256" key="4">
    <source>
        <dbReference type="ARBA" id="ARBA00022670"/>
    </source>
</evidence>
<organism evidence="17 18">
    <name type="scientific">Alteromonas macleodii (strain English Channel 673)</name>
    <dbReference type="NCBI Taxonomy" id="1004788"/>
    <lineage>
        <taxon>Bacteria</taxon>
        <taxon>Pseudomonadati</taxon>
        <taxon>Pseudomonadota</taxon>
        <taxon>Gammaproteobacteria</taxon>
        <taxon>Alteromonadales</taxon>
        <taxon>Alteromonadaceae</taxon>
        <taxon>Alteromonas/Salinimonas group</taxon>
        <taxon>Alteromonas</taxon>
    </lineage>
</organism>
<evidence type="ECO:0000256" key="7">
    <source>
        <dbReference type="ARBA" id="ARBA00022833"/>
    </source>
</evidence>
<dbReference type="InterPro" id="IPR024571">
    <property type="entry name" value="ERAP1-like_C_dom"/>
</dbReference>
<dbReference type="GO" id="GO:0043171">
    <property type="term" value="P:peptide catabolic process"/>
    <property type="evidence" value="ECO:0007669"/>
    <property type="project" value="TreeGrafter"/>
</dbReference>
<dbReference type="Gene3D" id="2.60.40.1730">
    <property type="entry name" value="tricorn interacting facor f3 domain"/>
    <property type="match status" value="1"/>
</dbReference>
<feature type="signal peptide" evidence="13">
    <location>
        <begin position="1"/>
        <end position="27"/>
    </location>
</feature>
<evidence type="ECO:0000256" key="5">
    <source>
        <dbReference type="ARBA" id="ARBA00022723"/>
    </source>
</evidence>
<sequence>MKQLSTLAGVVASVFAFTSLSTTAVVAQEAQTASAVVSPAKKTLADVEYRLPSTIAPTFQHIHLNIDPDNPTYSGKTNIDITVKTPTKKVGFYQQDLTVTSARLVSGSSSFPLNVTIGEYDINWGESQDEIAPGKYTLEITFEGKVNTSSDGMYLSRFEETNYIFTQFEDMHARKAFPSFDEPNFKIPYQMTISSPEHQEIVGNTPVEKVTVENGIKTVVFEKTKPMPTYLIAYTVGPFDSAEISGLSVPGKIYVPKGYADKTKFVIKHIPEILASLEDFFGIKYPYKKMDFVAVPNFTHGAMENVGLITYRDSLLLLEDNPSVTERSRPLNVIAHELAHQWFGNLVTMAWWDDLWLNEAFASWAASHTMKTLYPELNYADRIVQEGAFGADASPTVKPVKKIVKSQPDVMDGLGLNYSKGESILQMIESLIGTEKFREGVQNYMNTHAWGNTVADDLWRALDEVSDFNLSAMMKAYLEQPGYPLIHISKDGKLTQSRFHLAGATVEDKTWAVPLKLTYQSNGKILNEVVFIDKETTVLPQLAEADWVYPNDNATGYFRWSIEPAQLNALLNNIDALNKREKKNVLYNYQALLNADQVGVDSVMKVLNSLSKDDDPAVIRAAVGVLAEFSYLVNEDNKAAYAKLLNQNYMPLLNKLTLSQSEQDNADVIRLRNQLYSLLGTHSNNDQLVEQSVKIAKQYLADTSSVPSGIAGTAIEIATRNSEQGEQGTWFNTIVEAFKKAQLPNVKSTLVYSMYFEDKATVFKMLDLALTDDITPANTMYMVVRVARNLDDHTLLYEWLSKNKDALLAKMPDYHVSRMPEFVSTTCSAENLEMANAFYAPISETYQGMARGVEIMQDESQQCMRLKSAFQADFNAFLNEQL</sequence>
<feature type="chain" id="PRO_5044245425" description="Aminopeptidase" evidence="13">
    <location>
        <begin position="28"/>
        <end position="882"/>
    </location>
</feature>
<dbReference type="InterPro" id="IPR027268">
    <property type="entry name" value="Peptidase_M4/M1_CTD_sf"/>
</dbReference>
<evidence type="ECO:0000256" key="13">
    <source>
        <dbReference type="SAM" id="SignalP"/>
    </source>
</evidence>
<dbReference type="FunFam" id="1.10.390.10:FF:000006">
    <property type="entry name" value="Puromycin-sensitive aminopeptidase"/>
    <property type="match status" value="1"/>
</dbReference>
<feature type="domain" description="ERAP1-like C-terminal" evidence="15">
    <location>
        <begin position="547"/>
        <end position="854"/>
    </location>
</feature>
<dbReference type="GO" id="GO:0016285">
    <property type="term" value="F:alanyl aminopeptidase activity"/>
    <property type="evidence" value="ECO:0007669"/>
    <property type="project" value="UniProtKB-EC"/>
</dbReference>
<dbReference type="GO" id="GO:0042277">
    <property type="term" value="F:peptide binding"/>
    <property type="evidence" value="ECO:0007669"/>
    <property type="project" value="TreeGrafter"/>
</dbReference>
<dbReference type="CDD" id="cd09601">
    <property type="entry name" value="M1_APN-Q_like"/>
    <property type="match status" value="1"/>
</dbReference>
<accession>A0AB32ZZF0</accession>
<dbReference type="SUPFAM" id="SSF55486">
    <property type="entry name" value="Metalloproteases ('zincins'), catalytic domain"/>
    <property type="match status" value="1"/>
</dbReference>
<evidence type="ECO:0000259" key="14">
    <source>
        <dbReference type="Pfam" id="PF01433"/>
    </source>
</evidence>
<dbReference type="GO" id="GO:0005615">
    <property type="term" value="C:extracellular space"/>
    <property type="evidence" value="ECO:0007669"/>
    <property type="project" value="TreeGrafter"/>
</dbReference>
<feature type="active site" description="Proton acceptor" evidence="9">
    <location>
        <position position="337"/>
    </location>
</feature>
<comment type="cofactor">
    <cofactor evidence="10 12">
        <name>Zn(2+)</name>
        <dbReference type="ChEBI" id="CHEBI:29105"/>
    </cofactor>
    <text evidence="10 12">Binds 1 zinc ion per subunit.</text>
</comment>
<evidence type="ECO:0000259" key="15">
    <source>
        <dbReference type="Pfam" id="PF11838"/>
    </source>
</evidence>
<dbReference type="GO" id="GO:0070006">
    <property type="term" value="F:metalloaminopeptidase activity"/>
    <property type="evidence" value="ECO:0007669"/>
    <property type="project" value="TreeGrafter"/>
</dbReference>
<comment type="catalytic activity">
    <reaction evidence="1">
        <text>Release of an N-terminal amino acid, Xaa-|-Yaa- from a peptide, amide or arylamide. Xaa is preferably Ala, but may be most amino acids including Pro (slow action). When a terminal hydrophobic residue is followed by a prolyl residue, the two may be released as an intact Xaa-Pro dipeptide.</text>
        <dbReference type="EC" id="3.4.11.2"/>
    </reaction>
</comment>